<accession>A0AAN8AIP0</accession>
<sequence>MGCVGGSQDSSSVPELGVFLSQTSCQTHVKHTDGKLEAVFSTRRPEDLVESGVRFWSMQKRCVTGRTSLGLVSGEAVCVRVDCSSLRGHGWVSCRDTGQIPDKTTTARGGEVRGGEEAPDS</sequence>
<reference evidence="2 3" key="2">
    <citation type="journal article" date="2023" name="Mol. Biol. Evol.">
        <title>Genomics of Secondarily Temperate Adaptation in the Only Non-Antarctic Icefish.</title>
        <authorList>
            <person name="Rivera-Colon A.G."/>
            <person name="Rayamajhi N."/>
            <person name="Minhas B.F."/>
            <person name="Madrigal G."/>
            <person name="Bilyk K.T."/>
            <person name="Yoon V."/>
            <person name="Hune M."/>
            <person name="Gregory S."/>
            <person name="Cheng C.H.C."/>
            <person name="Catchen J.M."/>
        </authorList>
    </citation>
    <scope>NUCLEOTIDE SEQUENCE [LARGE SCALE GENOMIC DNA]</scope>
    <source>
        <strain evidence="2">JMC-PN-2008</strain>
    </source>
</reference>
<gene>
    <name evidence="2" type="ORF">PBY51_022803</name>
</gene>
<feature type="compositionally biased region" description="Basic and acidic residues" evidence="1">
    <location>
        <begin position="110"/>
        <end position="121"/>
    </location>
</feature>
<dbReference type="EMBL" id="JAUZQC010000013">
    <property type="protein sequence ID" value="KAK5861403.1"/>
    <property type="molecule type" value="Genomic_DNA"/>
</dbReference>
<reference evidence="2 3" key="1">
    <citation type="journal article" date="2023" name="Genes (Basel)">
        <title>Chromosome-Level Genome Assembly and Circadian Gene Repertoire of the Patagonia Blennie Eleginops maclovinus-The Closest Ancestral Proxy of Antarctic Cryonotothenioids.</title>
        <authorList>
            <person name="Cheng C.C."/>
            <person name="Rivera-Colon A.G."/>
            <person name="Minhas B.F."/>
            <person name="Wilson L."/>
            <person name="Rayamajhi N."/>
            <person name="Vargas-Chacoff L."/>
            <person name="Catchen J.M."/>
        </authorList>
    </citation>
    <scope>NUCLEOTIDE SEQUENCE [LARGE SCALE GENOMIC DNA]</scope>
    <source>
        <strain evidence="2">JMC-PN-2008</strain>
    </source>
</reference>
<feature type="region of interest" description="Disordered" evidence="1">
    <location>
        <begin position="97"/>
        <end position="121"/>
    </location>
</feature>
<organism evidence="2 3">
    <name type="scientific">Eleginops maclovinus</name>
    <name type="common">Patagonian blennie</name>
    <name type="synonym">Eleginus maclovinus</name>
    <dbReference type="NCBI Taxonomy" id="56733"/>
    <lineage>
        <taxon>Eukaryota</taxon>
        <taxon>Metazoa</taxon>
        <taxon>Chordata</taxon>
        <taxon>Craniata</taxon>
        <taxon>Vertebrata</taxon>
        <taxon>Euteleostomi</taxon>
        <taxon>Actinopterygii</taxon>
        <taxon>Neopterygii</taxon>
        <taxon>Teleostei</taxon>
        <taxon>Neoteleostei</taxon>
        <taxon>Acanthomorphata</taxon>
        <taxon>Eupercaria</taxon>
        <taxon>Perciformes</taxon>
        <taxon>Notothenioidei</taxon>
        <taxon>Eleginopidae</taxon>
        <taxon>Eleginops</taxon>
    </lineage>
</organism>
<dbReference type="AlphaFoldDB" id="A0AAN8AIP0"/>
<evidence type="ECO:0000313" key="3">
    <source>
        <dbReference type="Proteomes" id="UP001346869"/>
    </source>
</evidence>
<evidence type="ECO:0000313" key="2">
    <source>
        <dbReference type="EMBL" id="KAK5861403.1"/>
    </source>
</evidence>
<evidence type="ECO:0000256" key="1">
    <source>
        <dbReference type="SAM" id="MobiDB-lite"/>
    </source>
</evidence>
<proteinExistence type="predicted"/>
<comment type="caution">
    <text evidence="2">The sequence shown here is derived from an EMBL/GenBank/DDBJ whole genome shotgun (WGS) entry which is preliminary data.</text>
</comment>
<protein>
    <submittedName>
        <fullName evidence="2">Uncharacterized protein</fullName>
    </submittedName>
</protein>
<name>A0AAN8AIP0_ELEMC</name>
<dbReference type="Proteomes" id="UP001346869">
    <property type="component" value="Unassembled WGS sequence"/>
</dbReference>
<keyword evidence="3" id="KW-1185">Reference proteome</keyword>